<feature type="domain" description="SGNH hydrolase-type esterase" evidence="1">
    <location>
        <begin position="222"/>
        <end position="372"/>
    </location>
</feature>
<dbReference type="PANTHER" id="PTHR30383">
    <property type="entry name" value="THIOESTERASE 1/PROTEASE 1/LYSOPHOSPHOLIPASE L1"/>
    <property type="match status" value="1"/>
</dbReference>
<accession>C3J8E2</accession>
<protein>
    <recommendedName>
        <fullName evidence="1">SGNH hydrolase-type esterase domain-containing protein</fullName>
    </recommendedName>
</protein>
<organism evidence="2 3">
    <name type="scientific">Porphyromonas endodontalis (strain ATCC 35406 / DSM 24491 / JCM 8526 / CCUG 16442 / BCRC 14492 / NCTC 13058 / HG 370)</name>
    <name type="common">Bacteroides endodontalis</name>
    <dbReference type="NCBI Taxonomy" id="553175"/>
    <lineage>
        <taxon>Bacteria</taxon>
        <taxon>Pseudomonadati</taxon>
        <taxon>Bacteroidota</taxon>
        <taxon>Bacteroidia</taxon>
        <taxon>Bacteroidales</taxon>
        <taxon>Porphyromonadaceae</taxon>
        <taxon>Porphyromonas</taxon>
    </lineage>
</organism>
<reference evidence="2 3" key="1">
    <citation type="submission" date="2009-04" db="EMBL/GenBank/DDBJ databases">
        <authorList>
            <person name="Sebastian Y."/>
            <person name="Madupu R."/>
            <person name="Durkin A.S."/>
            <person name="Torralba M."/>
            <person name="Methe B."/>
            <person name="Sutton G.G."/>
            <person name="Strausberg R.L."/>
            <person name="Nelson K.E."/>
        </authorList>
    </citation>
    <scope>NUCLEOTIDE SEQUENCE [LARGE SCALE GENOMIC DNA]</scope>
    <source>
        <strain evidence="3">ATCC 35406 / BCRC 14492 / JCM 8526 / NCTC 13058 / HG 370</strain>
    </source>
</reference>
<dbReference type="Gene3D" id="3.40.50.1110">
    <property type="entry name" value="SGNH hydrolase"/>
    <property type="match status" value="1"/>
</dbReference>
<dbReference type="STRING" id="553175.POREN0001_1387"/>
<dbReference type="GO" id="GO:0016788">
    <property type="term" value="F:hydrolase activity, acting on ester bonds"/>
    <property type="evidence" value="ECO:0007669"/>
    <property type="project" value="UniProtKB-ARBA"/>
</dbReference>
<dbReference type="GeneID" id="93365684"/>
<dbReference type="Pfam" id="PF13472">
    <property type="entry name" value="Lipase_GDSL_2"/>
    <property type="match status" value="1"/>
</dbReference>
<gene>
    <name evidence="2" type="ORF">POREN0001_1387</name>
</gene>
<dbReference type="Gene3D" id="2.60.120.1360">
    <property type="match status" value="1"/>
</dbReference>
<dbReference type="AlphaFoldDB" id="C3J8E2"/>
<keyword evidence="3" id="KW-1185">Reference proteome</keyword>
<comment type="caution">
    <text evidence="2">The sequence shown here is derived from an EMBL/GenBank/DDBJ whole genome shotgun (WGS) entry which is preliminary data.</text>
</comment>
<proteinExistence type="predicted"/>
<dbReference type="InterPro" id="IPR036514">
    <property type="entry name" value="SGNH_hydro_sf"/>
</dbReference>
<evidence type="ECO:0000259" key="1">
    <source>
        <dbReference type="Pfam" id="PF13472"/>
    </source>
</evidence>
<dbReference type="eggNOG" id="COG2755">
    <property type="taxonomic scope" value="Bacteria"/>
</dbReference>
<sequence>MKGLPRLLYHRWQHHLLTLALLLFVSLFVAVAQVPSIKIDEKKTAQLSAMIHRSFPQKISILHLGDSHLQAGVLPEAIRTTLARELPLEGPGLIIPYELARTNGPRSYQIQSSVKWNSEKLFIKRPPLQVGLSGMILSKVDNSPYTFTISSNARPFDQLIVYRTPSTPSLVPSIGSATLIVGQKKIGNFVADTLLYPTEQRRVFLRNEQTPTQGATYGGFVLLKQKQSIEYHVIGINGAMFSTFTHEGFIHQTSWVHPTHIVLSFGTNEAQAREISRSGFEQQVMQLIRLLRKQHPKATFLLTTPPPSFRRNRAYNDQIEVVSEVLRQIAVRENLELFDMYEALGCEEGAYNRRQEGDYYAYDGVHFSAYGYTHQGQLIGKALLDLLQ</sequence>
<dbReference type="RefSeq" id="WP_004332293.1">
    <property type="nucleotide sequence ID" value="NZ_ACNN01000005.1"/>
</dbReference>
<dbReference type="SUPFAM" id="SSF52266">
    <property type="entry name" value="SGNH hydrolase"/>
    <property type="match status" value="1"/>
</dbReference>
<dbReference type="EMBL" id="ACNN01000005">
    <property type="protein sequence ID" value="EEN83792.1"/>
    <property type="molecule type" value="Genomic_DNA"/>
</dbReference>
<dbReference type="InterPro" id="IPR051532">
    <property type="entry name" value="Ester_Hydrolysis_Enzymes"/>
</dbReference>
<dbReference type="Proteomes" id="UP000004295">
    <property type="component" value="Unassembled WGS sequence"/>
</dbReference>
<evidence type="ECO:0000313" key="3">
    <source>
        <dbReference type="Proteomes" id="UP000004295"/>
    </source>
</evidence>
<dbReference type="InterPro" id="IPR013830">
    <property type="entry name" value="SGNH_hydro"/>
</dbReference>
<dbReference type="PANTHER" id="PTHR30383:SF29">
    <property type="entry name" value="SGNH HYDROLASE-TYPE ESTERASE DOMAIN-CONTAINING PROTEIN"/>
    <property type="match status" value="1"/>
</dbReference>
<evidence type="ECO:0000313" key="2">
    <source>
        <dbReference type="EMBL" id="EEN83792.1"/>
    </source>
</evidence>
<name>C3J8E2_POREA</name>